<gene>
    <name evidence="1" type="ORF">NDU88_004127</name>
</gene>
<keyword evidence="2" id="KW-1185">Reference proteome</keyword>
<name>A0AAV7MWK8_PLEWA</name>
<proteinExistence type="predicted"/>
<reference evidence="1" key="1">
    <citation type="journal article" date="2022" name="bioRxiv">
        <title>Sequencing and chromosome-scale assembly of the giantPleurodeles waltlgenome.</title>
        <authorList>
            <person name="Brown T."/>
            <person name="Elewa A."/>
            <person name="Iarovenko S."/>
            <person name="Subramanian E."/>
            <person name="Araus A.J."/>
            <person name="Petzold A."/>
            <person name="Susuki M."/>
            <person name="Suzuki K.-i.T."/>
            <person name="Hayashi T."/>
            <person name="Toyoda A."/>
            <person name="Oliveira C."/>
            <person name="Osipova E."/>
            <person name="Leigh N.D."/>
            <person name="Simon A."/>
            <person name="Yun M.H."/>
        </authorList>
    </citation>
    <scope>NUCLEOTIDE SEQUENCE</scope>
    <source>
        <strain evidence="1">20211129_DDA</strain>
        <tissue evidence="1">Liver</tissue>
    </source>
</reference>
<comment type="caution">
    <text evidence="1">The sequence shown here is derived from an EMBL/GenBank/DDBJ whole genome shotgun (WGS) entry which is preliminary data.</text>
</comment>
<evidence type="ECO:0000313" key="1">
    <source>
        <dbReference type="EMBL" id="KAJ1106727.1"/>
    </source>
</evidence>
<dbReference type="EMBL" id="JANPWB010000013">
    <property type="protein sequence ID" value="KAJ1106727.1"/>
    <property type="molecule type" value="Genomic_DNA"/>
</dbReference>
<dbReference type="Proteomes" id="UP001066276">
    <property type="component" value="Chromosome 9"/>
</dbReference>
<sequence length="158" mass="17102">MTAPGCTQKDATGIAAESRVAKDLDARLPKCVNSSGLGSSEEHGHARRLVSGATTVWMPMRVGASSERWPEGKAGSRATCLTSEEYTQTTLDSICSVQGDEQPSWGASRLRDMENYEEELLDHNEDDILEEGEIVDEVINVPVGLKKVGCKCHMAIHA</sequence>
<protein>
    <submittedName>
        <fullName evidence="1">Uncharacterized protein</fullName>
    </submittedName>
</protein>
<organism evidence="1 2">
    <name type="scientific">Pleurodeles waltl</name>
    <name type="common">Iberian ribbed newt</name>
    <dbReference type="NCBI Taxonomy" id="8319"/>
    <lineage>
        <taxon>Eukaryota</taxon>
        <taxon>Metazoa</taxon>
        <taxon>Chordata</taxon>
        <taxon>Craniata</taxon>
        <taxon>Vertebrata</taxon>
        <taxon>Euteleostomi</taxon>
        <taxon>Amphibia</taxon>
        <taxon>Batrachia</taxon>
        <taxon>Caudata</taxon>
        <taxon>Salamandroidea</taxon>
        <taxon>Salamandridae</taxon>
        <taxon>Pleurodelinae</taxon>
        <taxon>Pleurodeles</taxon>
    </lineage>
</organism>
<accession>A0AAV7MWK8</accession>
<evidence type="ECO:0000313" key="2">
    <source>
        <dbReference type="Proteomes" id="UP001066276"/>
    </source>
</evidence>
<dbReference type="AlphaFoldDB" id="A0AAV7MWK8"/>